<dbReference type="InterPro" id="IPR000399">
    <property type="entry name" value="TPP-bd_CS"/>
</dbReference>
<dbReference type="InterPro" id="IPR045229">
    <property type="entry name" value="TPP_enz"/>
</dbReference>
<dbReference type="InterPro" id="IPR012000">
    <property type="entry name" value="Thiamin_PyroP_enz_cen_dom"/>
</dbReference>
<reference evidence="9" key="1">
    <citation type="journal article" date="2019" name="Int. J. Syst. Evol. Microbiol.">
        <title>The Global Catalogue of Microorganisms (GCM) 10K type strain sequencing project: providing services to taxonomists for standard genome sequencing and annotation.</title>
        <authorList>
            <consortium name="The Broad Institute Genomics Platform"/>
            <consortium name="The Broad Institute Genome Sequencing Center for Infectious Disease"/>
            <person name="Wu L."/>
            <person name="Ma J."/>
        </authorList>
    </citation>
    <scope>NUCLEOTIDE SEQUENCE [LARGE SCALE GENOMIC DNA]</scope>
    <source>
        <strain evidence="9">YIM 94188</strain>
    </source>
</reference>
<protein>
    <submittedName>
        <fullName evidence="8">Thiamine pyrophosphate-binding protein</fullName>
    </submittedName>
</protein>
<dbReference type="SUPFAM" id="SSF52467">
    <property type="entry name" value="DHS-like NAD/FAD-binding domain"/>
    <property type="match status" value="1"/>
</dbReference>
<sequence length="583" mass="60668">MEQPIYPSVADALVRTLAANGVSHLFGVPGGPLFALYEALSRQSAVRTVLAKHEEGAAFMALGYAQARRGLGAVCTTTGPGGTNALTGVASASSDGVPVLLITAQVSTATFGTGALQDASGGNWSIDLVDVYRSATKLSAMLNNPAELIRLARHSVRTALSGRSGAVHLNIPADLMTKPAQAGALDVDAPATPSRPAPGPAAVAELADALRAARCPLILAGQGAKRARSHEQLKQLAERLDIPVATTIKGKSVFPEDHPLSLGVFGFGGNPAAHEYALSADVDLILIIGSALGEMSTHGWNPQLFRGRQVCQIDVDPLQIGKHVPVDVGVVGDAEALLRMLVADLAACPSSPPARAHPVLPRRRYRSTELQRGHEQLQASAVVARLSETLPSDVMIYADNGNCLSWLGQFYAFKEPGDMHVSLNMASMGYAMGAPIGGKIADPDRPVVALIGDAAFAMNGMEIHTAAEYSVPVVWVVLNNGGHGMVHNLQGMIYSESYDAVFARPLDVALVARGLGVESMTVDSLDGLDAAIATALAAGEPFVIDARVDVAEVPWALRGRAASLVAAVTTDDTPAQDLLSNVG</sequence>
<dbReference type="InterPro" id="IPR012001">
    <property type="entry name" value="Thiamin_PyroP_enz_TPP-bd_dom"/>
</dbReference>
<dbReference type="Pfam" id="PF02775">
    <property type="entry name" value="TPP_enzyme_C"/>
    <property type="match status" value="1"/>
</dbReference>
<dbReference type="EMBL" id="JBHSNS010000012">
    <property type="protein sequence ID" value="MFC5730983.1"/>
    <property type="molecule type" value="Genomic_DNA"/>
</dbReference>
<dbReference type="Proteomes" id="UP001596072">
    <property type="component" value="Unassembled WGS sequence"/>
</dbReference>
<keyword evidence="9" id="KW-1185">Reference proteome</keyword>
<evidence type="ECO:0000259" key="6">
    <source>
        <dbReference type="Pfam" id="PF02775"/>
    </source>
</evidence>
<evidence type="ECO:0000259" key="5">
    <source>
        <dbReference type="Pfam" id="PF00205"/>
    </source>
</evidence>
<dbReference type="Gene3D" id="3.40.50.1220">
    <property type="entry name" value="TPP-binding domain"/>
    <property type="match status" value="1"/>
</dbReference>
<dbReference type="CDD" id="cd07035">
    <property type="entry name" value="TPP_PYR_POX_like"/>
    <property type="match status" value="1"/>
</dbReference>
<evidence type="ECO:0000256" key="3">
    <source>
        <dbReference type="ARBA" id="ARBA00023052"/>
    </source>
</evidence>
<comment type="caution">
    <text evidence="8">The sequence shown here is derived from an EMBL/GenBank/DDBJ whole genome shotgun (WGS) entry which is preliminary data.</text>
</comment>
<dbReference type="Pfam" id="PF02776">
    <property type="entry name" value="TPP_enzyme_N"/>
    <property type="match status" value="1"/>
</dbReference>
<organism evidence="8 9">
    <name type="scientific">Nocardioides vastitatis</name>
    <dbReference type="NCBI Taxonomy" id="2568655"/>
    <lineage>
        <taxon>Bacteria</taxon>
        <taxon>Bacillati</taxon>
        <taxon>Actinomycetota</taxon>
        <taxon>Actinomycetes</taxon>
        <taxon>Propionibacteriales</taxon>
        <taxon>Nocardioidaceae</taxon>
        <taxon>Nocardioides</taxon>
    </lineage>
</organism>
<keyword evidence="3 4" id="KW-0786">Thiamine pyrophosphate</keyword>
<dbReference type="Gene3D" id="3.40.50.970">
    <property type="match status" value="2"/>
</dbReference>
<feature type="domain" description="Thiamine pyrophosphate enzyme TPP-binding" evidence="6">
    <location>
        <begin position="399"/>
        <end position="545"/>
    </location>
</feature>
<dbReference type="InterPro" id="IPR029061">
    <property type="entry name" value="THDP-binding"/>
</dbReference>
<accession>A0ABW0ZPE5</accession>
<evidence type="ECO:0000259" key="7">
    <source>
        <dbReference type="Pfam" id="PF02776"/>
    </source>
</evidence>
<dbReference type="PANTHER" id="PTHR18968">
    <property type="entry name" value="THIAMINE PYROPHOSPHATE ENZYMES"/>
    <property type="match status" value="1"/>
</dbReference>
<comment type="similarity">
    <text evidence="2 4">Belongs to the TPP enzyme family.</text>
</comment>
<feature type="domain" description="Thiamine pyrophosphate enzyme central" evidence="5">
    <location>
        <begin position="203"/>
        <end position="341"/>
    </location>
</feature>
<dbReference type="PANTHER" id="PTHR18968:SF13">
    <property type="entry name" value="ACETOLACTATE SYNTHASE CATALYTIC SUBUNIT, MITOCHONDRIAL"/>
    <property type="match status" value="1"/>
</dbReference>
<dbReference type="InterPro" id="IPR029035">
    <property type="entry name" value="DHS-like_NAD/FAD-binding_dom"/>
</dbReference>
<dbReference type="CDD" id="cd00568">
    <property type="entry name" value="TPP_enzymes"/>
    <property type="match status" value="1"/>
</dbReference>
<dbReference type="Pfam" id="PF00205">
    <property type="entry name" value="TPP_enzyme_M"/>
    <property type="match status" value="1"/>
</dbReference>
<dbReference type="RefSeq" id="WP_136431825.1">
    <property type="nucleotide sequence ID" value="NZ_JBHSNS010000012.1"/>
</dbReference>
<comment type="cofactor">
    <cofactor evidence="1">
        <name>thiamine diphosphate</name>
        <dbReference type="ChEBI" id="CHEBI:58937"/>
    </cofactor>
</comment>
<proteinExistence type="inferred from homology"/>
<evidence type="ECO:0000256" key="4">
    <source>
        <dbReference type="RuleBase" id="RU362132"/>
    </source>
</evidence>
<dbReference type="InterPro" id="IPR011766">
    <property type="entry name" value="TPP_enzyme_TPP-bd"/>
</dbReference>
<dbReference type="PROSITE" id="PS00187">
    <property type="entry name" value="TPP_ENZYMES"/>
    <property type="match status" value="1"/>
</dbReference>
<evidence type="ECO:0000313" key="8">
    <source>
        <dbReference type="EMBL" id="MFC5730983.1"/>
    </source>
</evidence>
<evidence type="ECO:0000256" key="1">
    <source>
        <dbReference type="ARBA" id="ARBA00001964"/>
    </source>
</evidence>
<evidence type="ECO:0000313" key="9">
    <source>
        <dbReference type="Proteomes" id="UP001596072"/>
    </source>
</evidence>
<dbReference type="SUPFAM" id="SSF52518">
    <property type="entry name" value="Thiamin diphosphate-binding fold (THDP-binding)"/>
    <property type="match status" value="2"/>
</dbReference>
<feature type="domain" description="Thiamine pyrophosphate enzyme N-terminal TPP-binding" evidence="7">
    <location>
        <begin position="9"/>
        <end position="118"/>
    </location>
</feature>
<gene>
    <name evidence="8" type="ORF">ACFPQB_18845</name>
</gene>
<name>A0ABW0ZPE5_9ACTN</name>
<evidence type="ECO:0000256" key="2">
    <source>
        <dbReference type="ARBA" id="ARBA00007812"/>
    </source>
</evidence>